<feature type="binding site" description="axial binding residue" evidence="7">
    <location>
        <position position="469"/>
    </location>
    <ligand>
        <name>heme</name>
        <dbReference type="ChEBI" id="CHEBI:30413"/>
    </ligand>
    <ligandPart>
        <name>Fe</name>
        <dbReference type="ChEBI" id="CHEBI:18248"/>
    </ligandPart>
</feature>
<dbReference type="GO" id="GO:0004497">
    <property type="term" value="F:monooxygenase activity"/>
    <property type="evidence" value="ECO:0007669"/>
    <property type="project" value="UniProtKB-KW"/>
</dbReference>
<proteinExistence type="inferred from homology"/>
<dbReference type="InterPro" id="IPR050196">
    <property type="entry name" value="Cytochrome_P450_Monoox"/>
</dbReference>
<evidence type="ECO:0008006" key="11">
    <source>
        <dbReference type="Google" id="ProtNLM"/>
    </source>
</evidence>
<dbReference type="Pfam" id="PF00067">
    <property type="entry name" value="p450"/>
    <property type="match status" value="1"/>
</dbReference>
<dbReference type="OrthoDB" id="1470350at2759"/>
<name>F8NWN7_SERL9</name>
<dbReference type="GO" id="GO:0020037">
    <property type="term" value="F:heme binding"/>
    <property type="evidence" value="ECO:0007669"/>
    <property type="project" value="InterPro"/>
</dbReference>
<dbReference type="PANTHER" id="PTHR24291:SF50">
    <property type="entry name" value="BIFUNCTIONAL ALBAFLAVENONE MONOOXYGENASE_TERPENE SYNTHASE"/>
    <property type="match status" value="1"/>
</dbReference>
<dbReference type="PANTHER" id="PTHR24291">
    <property type="entry name" value="CYTOCHROME P450 FAMILY 4"/>
    <property type="match status" value="1"/>
</dbReference>
<evidence type="ECO:0000256" key="6">
    <source>
        <dbReference type="ARBA" id="ARBA00023033"/>
    </source>
</evidence>
<dbReference type="PRINTS" id="PR00385">
    <property type="entry name" value="P450"/>
</dbReference>
<keyword evidence="4 8" id="KW-0560">Oxidoreductase</keyword>
<keyword evidence="9" id="KW-1133">Transmembrane helix</keyword>
<keyword evidence="9" id="KW-0472">Membrane</keyword>
<evidence type="ECO:0000256" key="9">
    <source>
        <dbReference type="SAM" id="Phobius"/>
    </source>
</evidence>
<dbReference type="PRINTS" id="PR00463">
    <property type="entry name" value="EP450I"/>
</dbReference>
<evidence type="ECO:0000256" key="4">
    <source>
        <dbReference type="ARBA" id="ARBA00023002"/>
    </source>
</evidence>
<dbReference type="InterPro" id="IPR017972">
    <property type="entry name" value="Cyt_P450_CS"/>
</dbReference>
<dbReference type="Proteomes" id="UP000008064">
    <property type="component" value="Unassembled WGS sequence"/>
</dbReference>
<dbReference type="PROSITE" id="PS00086">
    <property type="entry name" value="CYTOCHROME_P450"/>
    <property type="match status" value="1"/>
</dbReference>
<dbReference type="InterPro" id="IPR036396">
    <property type="entry name" value="Cyt_P450_sf"/>
</dbReference>
<dbReference type="Gene3D" id="1.10.630.10">
    <property type="entry name" value="Cytochrome P450"/>
    <property type="match status" value="1"/>
</dbReference>
<evidence type="ECO:0000256" key="5">
    <source>
        <dbReference type="ARBA" id="ARBA00023004"/>
    </source>
</evidence>
<keyword evidence="9" id="KW-0812">Transmembrane</keyword>
<reference evidence="10" key="1">
    <citation type="submission" date="2011-04" db="EMBL/GenBank/DDBJ databases">
        <title>Evolution of plant cell wall degrading machinery underlies the functional diversity of forest fungi.</title>
        <authorList>
            <consortium name="US DOE Joint Genome Institute (JGI-PGF)"/>
            <person name="Eastwood D.C."/>
            <person name="Floudas D."/>
            <person name="Binder M."/>
            <person name="Majcherczyk A."/>
            <person name="Schneider P."/>
            <person name="Aerts A."/>
            <person name="Asiegbu F.O."/>
            <person name="Baker S.E."/>
            <person name="Barry K."/>
            <person name="Bendiksby M."/>
            <person name="Blumentritt M."/>
            <person name="Coutinho P.M."/>
            <person name="Cullen D."/>
            <person name="Cullen D."/>
            <person name="Gathman A."/>
            <person name="Goodell B."/>
            <person name="Henrissat B."/>
            <person name="Ihrmark K."/>
            <person name="Kauserud H."/>
            <person name="Kohler A."/>
            <person name="LaButti K."/>
            <person name="Lapidus A."/>
            <person name="Lavin J.L."/>
            <person name="Lee Y.-H."/>
            <person name="Lindquist E."/>
            <person name="Lilly W."/>
            <person name="Lucas S."/>
            <person name="Morin E."/>
            <person name="Murat C."/>
            <person name="Oguiza J.A."/>
            <person name="Park J."/>
            <person name="Pisabarro A.G."/>
            <person name="Riley R."/>
            <person name="Rosling A."/>
            <person name="Salamov A."/>
            <person name="Schmidt O."/>
            <person name="Schmutz J."/>
            <person name="Skrede I."/>
            <person name="Stenlid J."/>
            <person name="Wiebenga A."/>
            <person name="Xie X."/>
            <person name="Kues U."/>
            <person name="Hibbett D.S."/>
            <person name="Hoffmeister D."/>
            <person name="Hogberg N."/>
            <person name="Martin F."/>
            <person name="Grigoriev I.V."/>
            <person name="Watkinson S.C."/>
        </authorList>
    </citation>
    <scope>NUCLEOTIDE SEQUENCE</scope>
    <source>
        <strain evidence="10">S7.9</strain>
    </source>
</reference>
<keyword evidence="6 8" id="KW-0503">Monooxygenase</keyword>
<feature type="transmembrane region" description="Helical" evidence="9">
    <location>
        <begin position="6"/>
        <end position="29"/>
    </location>
</feature>
<dbReference type="AlphaFoldDB" id="F8NWN7"/>
<evidence type="ECO:0000256" key="1">
    <source>
        <dbReference type="ARBA" id="ARBA00010617"/>
    </source>
</evidence>
<comment type="similarity">
    <text evidence="1 8">Belongs to the cytochrome P450 family.</text>
</comment>
<dbReference type="RefSeq" id="XP_007318409.1">
    <property type="nucleotide sequence ID" value="XM_007318347.1"/>
</dbReference>
<evidence type="ECO:0000256" key="7">
    <source>
        <dbReference type="PIRSR" id="PIRSR602401-1"/>
    </source>
</evidence>
<dbReference type="GO" id="GO:0016705">
    <property type="term" value="F:oxidoreductase activity, acting on paired donors, with incorporation or reduction of molecular oxygen"/>
    <property type="evidence" value="ECO:0007669"/>
    <property type="project" value="InterPro"/>
</dbReference>
<evidence type="ECO:0000256" key="3">
    <source>
        <dbReference type="ARBA" id="ARBA00022723"/>
    </source>
</evidence>
<evidence type="ECO:0000256" key="2">
    <source>
        <dbReference type="ARBA" id="ARBA00022617"/>
    </source>
</evidence>
<protein>
    <recommendedName>
        <fullName evidence="11">Cytochrome P450</fullName>
    </recommendedName>
</protein>
<dbReference type="InterPro" id="IPR001128">
    <property type="entry name" value="Cyt_P450"/>
</dbReference>
<dbReference type="InterPro" id="IPR002401">
    <property type="entry name" value="Cyt_P450_E_grp-I"/>
</dbReference>
<dbReference type="SUPFAM" id="SSF48264">
    <property type="entry name" value="Cytochrome P450"/>
    <property type="match status" value="1"/>
</dbReference>
<dbReference type="KEGG" id="sla:SERLADRAFT_415505"/>
<dbReference type="EMBL" id="GL945434">
    <property type="protein sequence ID" value="EGO24390.1"/>
    <property type="molecule type" value="Genomic_DNA"/>
</dbReference>
<evidence type="ECO:0000256" key="8">
    <source>
        <dbReference type="RuleBase" id="RU000461"/>
    </source>
</evidence>
<dbReference type="GO" id="GO:0005506">
    <property type="term" value="F:iron ion binding"/>
    <property type="evidence" value="ECO:0007669"/>
    <property type="project" value="InterPro"/>
</dbReference>
<sequence length="531" mass="60466">MTILTIHLCIVNLNVTDACLAISLIWVISKALKFNSNLKPFSLPGLFLPSSKKWNPGFLFFWDWKNFFVPFLHGAPAIYTNSMEVAKQVISEESQTAPFSKPASISLGLTFWGPNIISAEQGAWRKYRRVVGPAFNNETYALVWSESLRSYHDMMAAEGWDKKQVVEIYSMQRITSKFALLIISSCGFGLPFTWESPPIESESSVTIQDAIYTTARSLAFVRAPGWAWYLPVPWIQHTRKAFDTMRTFMQNHAQSRREDIRSRKKEHDDWRKDVFNLLAQANDDEGKLSLNDHELIGNVFVLLSAGHETTAYTLAATLALLALNPTIQSEVVEHIQEIVGEREPTFQDYAKLDKVLGAFYEGLRMFPAGALVIREARQDTTLVYPRINSSGNEESIFLPVAKGTHILVDMVGVQRNPRYFLDPDVYRPSRWYAKNKNRSAPEDGGKPITRPTLHDSEEFTAFSVGPRACIGRKFATTEAVCLLTLLLRDWQVEPLLRTDETIEEWRERVMQVTMTQTAMGIKDVPLRFIKR</sequence>
<keyword evidence="5 7" id="KW-0408">Iron</keyword>
<comment type="cofactor">
    <cofactor evidence="7">
        <name>heme</name>
        <dbReference type="ChEBI" id="CHEBI:30413"/>
    </cofactor>
</comment>
<dbReference type="HOGENOM" id="CLU_001570_25_0_1"/>
<evidence type="ECO:0000313" key="10">
    <source>
        <dbReference type="EMBL" id="EGO24390.1"/>
    </source>
</evidence>
<keyword evidence="3 7" id="KW-0479">Metal-binding</keyword>
<dbReference type="GeneID" id="18813388"/>
<accession>F8NWN7</accession>
<organism>
    <name type="scientific">Serpula lacrymans var. lacrymans (strain S7.9)</name>
    <name type="common">Dry rot fungus</name>
    <dbReference type="NCBI Taxonomy" id="578457"/>
    <lineage>
        <taxon>Eukaryota</taxon>
        <taxon>Fungi</taxon>
        <taxon>Dikarya</taxon>
        <taxon>Basidiomycota</taxon>
        <taxon>Agaricomycotina</taxon>
        <taxon>Agaricomycetes</taxon>
        <taxon>Agaricomycetidae</taxon>
        <taxon>Boletales</taxon>
        <taxon>Coniophorineae</taxon>
        <taxon>Serpulaceae</taxon>
        <taxon>Serpula</taxon>
    </lineage>
</organism>
<gene>
    <name evidence="10" type="ORF">SERLADRAFT_415505</name>
</gene>
<keyword evidence="2 7" id="KW-0349">Heme</keyword>